<dbReference type="Pfam" id="PF03171">
    <property type="entry name" value="2OG-FeII_Oxy"/>
    <property type="match status" value="1"/>
</dbReference>
<proteinExistence type="inferred from homology"/>
<dbReference type="AlphaFoldDB" id="A0A2S3IPU0"/>
<dbReference type="PANTHER" id="PTHR47991">
    <property type="entry name" value="OXOGLUTARATE/IRON-DEPENDENT DIOXYGENASE"/>
    <property type="match status" value="1"/>
</dbReference>
<dbReference type="PRINTS" id="PR00682">
    <property type="entry name" value="IPNSYNTHASE"/>
</dbReference>
<dbReference type="FunFam" id="2.60.120.330:FF:000046">
    <property type="entry name" value="Os09g0353700 protein"/>
    <property type="match status" value="1"/>
</dbReference>
<organism evidence="7">
    <name type="scientific">Panicum hallii</name>
    <dbReference type="NCBI Taxonomy" id="206008"/>
    <lineage>
        <taxon>Eukaryota</taxon>
        <taxon>Viridiplantae</taxon>
        <taxon>Streptophyta</taxon>
        <taxon>Embryophyta</taxon>
        <taxon>Tracheophyta</taxon>
        <taxon>Spermatophyta</taxon>
        <taxon>Magnoliopsida</taxon>
        <taxon>Liliopsida</taxon>
        <taxon>Poales</taxon>
        <taxon>Poaceae</taxon>
        <taxon>PACMAD clade</taxon>
        <taxon>Panicoideae</taxon>
        <taxon>Panicodae</taxon>
        <taxon>Paniceae</taxon>
        <taxon>Panicinae</taxon>
        <taxon>Panicum</taxon>
        <taxon>Panicum sect. Panicum</taxon>
    </lineage>
</organism>
<evidence type="ECO:0000313" key="7">
    <source>
        <dbReference type="EMBL" id="PAN49208.1"/>
    </source>
</evidence>
<keyword evidence="4 5" id="KW-0408">Iron</keyword>
<dbReference type="EMBL" id="CM008054">
    <property type="protein sequence ID" value="PAN49208.1"/>
    <property type="molecule type" value="Genomic_DNA"/>
</dbReference>
<evidence type="ECO:0000256" key="4">
    <source>
        <dbReference type="ARBA" id="ARBA00023004"/>
    </source>
</evidence>
<keyword evidence="2 5" id="KW-0479">Metal-binding</keyword>
<dbReference type="InterPro" id="IPR027443">
    <property type="entry name" value="IPNS-like_sf"/>
</dbReference>
<dbReference type="InterPro" id="IPR026992">
    <property type="entry name" value="DIOX_N"/>
</dbReference>
<evidence type="ECO:0000256" key="3">
    <source>
        <dbReference type="ARBA" id="ARBA00023002"/>
    </source>
</evidence>
<feature type="domain" description="Fe2OG dioxygenase" evidence="6">
    <location>
        <begin position="215"/>
        <end position="315"/>
    </location>
</feature>
<name>A0A2S3IPU0_9POAL</name>
<dbReference type="SUPFAM" id="SSF51197">
    <property type="entry name" value="Clavaminate synthase-like"/>
    <property type="match status" value="1"/>
</dbReference>
<gene>
    <name evidence="7" type="ORF">PAHAL_9G433700</name>
</gene>
<dbReference type="Gramene" id="PAN49208">
    <property type="protein sequence ID" value="PAN49208"/>
    <property type="gene ID" value="PAHAL_9G433700"/>
</dbReference>
<sequence>MAEAAAGKLVGRDKITDATAALFADSVKIPERFIRTNEVQAAGAVVAGEDEASELPVVDMARLLDPELSAQETAKLGSACREWGFFQLVNHGVEEAAMQQIKDSVAQFFSLPLEAKNTVAVRGDGFEGFGHHFSGVASSDKLDWAECLLLFTRPVQARNMEFFWPTNPPTFRRALDRYSVEIENLARRLLSSMAADLGVSQEALLGAFFGAGDGKGQSVSMHHYPPCRHRGTVVGIPPHTDTLGLTLLLQVDDTPGLQVKRGGRWFPVRPLPGALVVNVGDILDVLTNGAYASVEHRVVPDAEGRRVTVAMFHEACVEGRVAPLPELLRGGETRARYRSIGKLEYTKGSIEAVAQGRRFLDSLKM</sequence>
<evidence type="ECO:0000256" key="5">
    <source>
        <dbReference type="RuleBase" id="RU003682"/>
    </source>
</evidence>
<dbReference type="GO" id="GO:0016491">
    <property type="term" value="F:oxidoreductase activity"/>
    <property type="evidence" value="ECO:0007669"/>
    <property type="project" value="UniProtKB-KW"/>
</dbReference>
<evidence type="ECO:0000259" key="6">
    <source>
        <dbReference type="PROSITE" id="PS51471"/>
    </source>
</evidence>
<evidence type="ECO:0000256" key="2">
    <source>
        <dbReference type="ARBA" id="ARBA00022723"/>
    </source>
</evidence>
<evidence type="ECO:0000256" key="1">
    <source>
        <dbReference type="ARBA" id="ARBA00008056"/>
    </source>
</evidence>
<dbReference type="PROSITE" id="PS51471">
    <property type="entry name" value="FE2OG_OXY"/>
    <property type="match status" value="1"/>
</dbReference>
<protein>
    <recommendedName>
        <fullName evidence="6">Fe2OG dioxygenase domain-containing protein</fullName>
    </recommendedName>
</protein>
<accession>A0A2S3IPU0</accession>
<comment type="similarity">
    <text evidence="1 5">Belongs to the iron/ascorbate-dependent oxidoreductase family.</text>
</comment>
<keyword evidence="3 5" id="KW-0560">Oxidoreductase</keyword>
<dbReference type="InterPro" id="IPR044861">
    <property type="entry name" value="IPNS-like_FE2OG_OXY"/>
</dbReference>
<dbReference type="Proteomes" id="UP000243499">
    <property type="component" value="Chromosome 9"/>
</dbReference>
<dbReference type="Pfam" id="PF14226">
    <property type="entry name" value="DIOX_N"/>
    <property type="match status" value="1"/>
</dbReference>
<dbReference type="GO" id="GO:0046872">
    <property type="term" value="F:metal ion binding"/>
    <property type="evidence" value="ECO:0007669"/>
    <property type="project" value="UniProtKB-KW"/>
</dbReference>
<dbReference type="InterPro" id="IPR050295">
    <property type="entry name" value="Plant_2OG-oxidoreductases"/>
</dbReference>
<dbReference type="Gene3D" id="2.60.120.330">
    <property type="entry name" value="B-lactam Antibiotic, Isopenicillin N Synthase, Chain"/>
    <property type="match status" value="1"/>
</dbReference>
<dbReference type="InterPro" id="IPR005123">
    <property type="entry name" value="Oxoglu/Fe-dep_dioxygenase_dom"/>
</dbReference>
<reference evidence="7" key="1">
    <citation type="submission" date="2018-04" db="EMBL/GenBank/DDBJ databases">
        <title>WGS assembly of Panicum hallii.</title>
        <authorList>
            <person name="Lovell J."/>
            <person name="Jenkins J."/>
            <person name="Lowry D."/>
            <person name="Mamidi S."/>
            <person name="Sreedasyam A."/>
            <person name="Weng X."/>
            <person name="Barry K."/>
            <person name="Bonette J."/>
            <person name="Campitelli B."/>
            <person name="Daum C."/>
            <person name="Gordon S."/>
            <person name="Gould B."/>
            <person name="Lipzen A."/>
            <person name="Macqueen A."/>
            <person name="Palacio-Mejia J."/>
            <person name="Plott C."/>
            <person name="Shakirov E."/>
            <person name="Shu S."/>
            <person name="Yoshinaga Y."/>
            <person name="Zane M."/>
            <person name="Rokhsar D."/>
            <person name="Grimwood J."/>
            <person name="Schmutz J."/>
            <person name="Juenger T."/>
        </authorList>
    </citation>
    <scope>NUCLEOTIDE SEQUENCE [LARGE SCALE GENOMIC DNA]</scope>
    <source>
        <strain evidence="7">FIL2</strain>
    </source>
</reference>